<dbReference type="RefSeq" id="WP_369245751.1">
    <property type="nucleotide sequence ID" value="NZ_CP163443.1"/>
</dbReference>
<dbReference type="AlphaFoldDB" id="A0AB39R9E2"/>
<sequence>MARTSGRCRPRRATLTWLSYGLLHATAAATVAVDHLLDVHNPHSCLECYRSAA</sequence>
<dbReference type="EMBL" id="CP163443">
    <property type="protein sequence ID" value="XDQ52470.1"/>
    <property type="molecule type" value="Genomic_DNA"/>
</dbReference>
<evidence type="ECO:0000313" key="1">
    <source>
        <dbReference type="EMBL" id="XDQ52470.1"/>
    </source>
</evidence>
<reference evidence="1" key="1">
    <citation type="submission" date="2024-07" db="EMBL/GenBank/DDBJ databases">
        <authorList>
            <person name="Yu S.T."/>
        </authorList>
    </citation>
    <scope>NUCLEOTIDE SEQUENCE</scope>
    <source>
        <strain evidence="1">R41</strain>
    </source>
</reference>
<protein>
    <submittedName>
        <fullName evidence="1">Uncharacterized protein</fullName>
    </submittedName>
</protein>
<gene>
    <name evidence="1" type="ORF">AB5J53_12795</name>
</gene>
<proteinExistence type="predicted"/>
<accession>A0AB39R9E2</accession>
<organism evidence="1">
    <name type="scientific">Streptomyces sp. R41</name>
    <dbReference type="NCBI Taxonomy" id="3238632"/>
    <lineage>
        <taxon>Bacteria</taxon>
        <taxon>Bacillati</taxon>
        <taxon>Actinomycetota</taxon>
        <taxon>Actinomycetes</taxon>
        <taxon>Kitasatosporales</taxon>
        <taxon>Streptomycetaceae</taxon>
        <taxon>Streptomyces</taxon>
    </lineage>
</organism>
<name>A0AB39R9E2_9ACTN</name>